<dbReference type="InterPro" id="IPR052917">
    <property type="entry name" value="Stress-Dev_Protein"/>
</dbReference>
<reference evidence="2 3" key="1">
    <citation type="submission" date="2019-07" db="EMBL/GenBank/DDBJ databases">
        <title>Description of 53C-WASEF.</title>
        <authorList>
            <person name="Pitt A."/>
            <person name="Hahn M.W."/>
        </authorList>
    </citation>
    <scope>NUCLEOTIDE SEQUENCE [LARGE SCALE GENOMIC DNA]</scope>
    <source>
        <strain evidence="2 3">53C-WASEF</strain>
    </source>
</reference>
<evidence type="ECO:0000313" key="2">
    <source>
        <dbReference type="EMBL" id="TSJ79488.1"/>
    </source>
</evidence>
<name>A0A556QS72_9BACT</name>
<organism evidence="2 3">
    <name type="scientific">Rariglobus hedericola</name>
    <dbReference type="NCBI Taxonomy" id="2597822"/>
    <lineage>
        <taxon>Bacteria</taxon>
        <taxon>Pseudomonadati</taxon>
        <taxon>Verrucomicrobiota</taxon>
        <taxon>Opitutia</taxon>
        <taxon>Opitutales</taxon>
        <taxon>Opitutaceae</taxon>
        <taxon>Rariglobus</taxon>
    </lineage>
</organism>
<comment type="caution">
    <text evidence="2">The sequence shown here is derived from an EMBL/GenBank/DDBJ whole genome shotgun (WGS) entry which is preliminary data.</text>
</comment>
<evidence type="ECO:0000259" key="1">
    <source>
        <dbReference type="Pfam" id="PF16242"/>
    </source>
</evidence>
<protein>
    <submittedName>
        <fullName evidence="2">Pyridoxamine 5'-phosphate oxidase family protein</fullName>
    </submittedName>
</protein>
<dbReference type="OrthoDB" id="1432662at2"/>
<dbReference type="Pfam" id="PF16242">
    <property type="entry name" value="Pyrid_ox_like"/>
    <property type="match status" value="1"/>
</dbReference>
<feature type="domain" description="General stress protein FMN-binding split barrel" evidence="1">
    <location>
        <begin position="18"/>
        <end position="162"/>
    </location>
</feature>
<dbReference type="SUPFAM" id="SSF50475">
    <property type="entry name" value="FMN-binding split barrel"/>
    <property type="match status" value="1"/>
</dbReference>
<accession>A0A556QS72</accession>
<dbReference type="InterPro" id="IPR012349">
    <property type="entry name" value="Split_barrel_FMN-bd"/>
</dbReference>
<dbReference type="RefSeq" id="WP_144230029.1">
    <property type="nucleotide sequence ID" value="NZ_CBCRVV010000030.1"/>
</dbReference>
<dbReference type="InterPro" id="IPR038725">
    <property type="entry name" value="YdaG_split_barrel_FMN-bd"/>
</dbReference>
<dbReference type="PANTHER" id="PTHR34818">
    <property type="entry name" value="PROTEIN BLI-3"/>
    <property type="match status" value="1"/>
</dbReference>
<keyword evidence="3" id="KW-1185">Reference proteome</keyword>
<dbReference type="PANTHER" id="PTHR34818:SF1">
    <property type="entry name" value="PROTEIN BLI-3"/>
    <property type="match status" value="1"/>
</dbReference>
<evidence type="ECO:0000313" key="3">
    <source>
        <dbReference type="Proteomes" id="UP000315648"/>
    </source>
</evidence>
<gene>
    <name evidence="2" type="ORF">FPL22_09430</name>
</gene>
<dbReference type="AlphaFoldDB" id="A0A556QS72"/>
<dbReference type="EMBL" id="VMBG01000001">
    <property type="protein sequence ID" value="TSJ79488.1"/>
    <property type="molecule type" value="Genomic_DNA"/>
</dbReference>
<sequence>MTQLASTPSTLRPEGYPRLCELIKDIDFTMFTTVAEDGSLHSRPMATMQLDADRAELWFFTSIDSPKVAEIYHERTVGLSYASPGKNNYVSVSGRAYIVRDTDKVTELWTPAAKIWFPQGVNDPHLVLLRVVIESAQFWDSPSSMVVQLWGLAKMALTGHAPENLGENVKVNVR</sequence>
<dbReference type="Gene3D" id="2.30.110.10">
    <property type="entry name" value="Electron Transport, Fmn-binding Protein, Chain A"/>
    <property type="match status" value="1"/>
</dbReference>
<dbReference type="Proteomes" id="UP000315648">
    <property type="component" value="Unassembled WGS sequence"/>
</dbReference>
<proteinExistence type="predicted"/>